<evidence type="ECO:0000256" key="7">
    <source>
        <dbReference type="RuleBase" id="RU003435"/>
    </source>
</evidence>
<keyword evidence="5 7" id="KW-0862">Zinc</keyword>
<feature type="domain" description="Peptidase M3A/M3B catalytic" evidence="8">
    <location>
        <begin position="230"/>
        <end position="676"/>
    </location>
</feature>
<dbReference type="InterPro" id="IPR024080">
    <property type="entry name" value="Neurolysin/TOP_N"/>
</dbReference>
<evidence type="ECO:0000256" key="6">
    <source>
        <dbReference type="ARBA" id="ARBA00023049"/>
    </source>
</evidence>
<dbReference type="Gene3D" id="1.20.1050.40">
    <property type="entry name" value="Endopeptidase. Chain P, domain 1"/>
    <property type="match status" value="1"/>
</dbReference>
<dbReference type="Proteomes" id="UP000509367">
    <property type="component" value="Chromosome"/>
</dbReference>
<dbReference type="GO" id="GO:0006508">
    <property type="term" value="P:proteolysis"/>
    <property type="evidence" value="ECO:0007669"/>
    <property type="project" value="UniProtKB-KW"/>
</dbReference>
<comment type="similarity">
    <text evidence="1 7">Belongs to the peptidase M3 family.</text>
</comment>
<dbReference type="GO" id="GO:0046872">
    <property type="term" value="F:metal ion binding"/>
    <property type="evidence" value="ECO:0007669"/>
    <property type="project" value="UniProtKB-UniRule"/>
</dbReference>
<dbReference type="Pfam" id="PF01432">
    <property type="entry name" value="Peptidase_M3"/>
    <property type="match status" value="1"/>
</dbReference>
<protein>
    <submittedName>
        <fullName evidence="9">M3 family metallopeptidase</fullName>
    </submittedName>
</protein>
<dbReference type="CDD" id="cd06456">
    <property type="entry name" value="M3A_DCP"/>
    <property type="match status" value="1"/>
</dbReference>
<dbReference type="PANTHER" id="PTHR43660">
    <property type="entry name" value="DIPEPTIDYL CARBOXYPEPTIDASE"/>
    <property type="match status" value="1"/>
</dbReference>
<dbReference type="InterPro" id="IPR034005">
    <property type="entry name" value="M3A_DCP"/>
</dbReference>
<evidence type="ECO:0000259" key="8">
    <source>
        <dbReference type="Pfam" id="PF01432"/>
    </source>
</evidence>
<dbReference type="KEGG" id="orm:HTY61_16475"/>
<dbReference type="SUPFAM" id="SSF55486">
    <property type="entry name" value="Metalloproteases ('zincins'), catalytic domain"/>
    <property type="match status" value="1"/>
</dbReference>
<evidence type="ECO:0000313" key="9">
    <source>
        <dbReference type="EMBL" id="QKV19932.1"/>
    </source>
</evidence>
<dbReference type="Gene3D" id="1.10.1370.10">
    <property type="entry name" value="Neurolysin, domain 3"/>
    <property type="match status" value="1"/>
</dbReference>
<evidence type="ECO:0000313" key="10">
    <source>
        <dbReference type="Proteomes" id="UP000509367"/>
    </source>
</evidence>
<dbReference type="EMBL" id="CP054836">
    <property type="protein sequence ID" value="QKV19932.1"/>
    <property type="molecule type" value="Genomic_DNA"/>
</dbReference>
<dbReference type="Gene3D" id="3.40.390.10">
    <property type="entry name" value="Collagenase (Catalytic Domain)"/>
    <property type="match status" value="1"/>
</dbReference>
<sequence length="678" mass="76191">MTDIASPLTEWTGPHGLPDFSAIRDEDFEPVIRAAFDAHLEEVDAIANDPADPTFENTIEALERAGKALSRVSAIFFNRAGSHTNDLIREVERTVSPLYARHRTAIAMNRKLFERVDALWRKRDESRLTTEQLRVLERRWKGFVRSGAALEGEAKRRFAEITERLATLGTQFGQNVLKDEADWMLLLEDESDLAGLPAWLVDALASVAEERGHPGKHAVSLSRSIADPFLTWSTRRDLREKVHKAWLARGENGGETDNGAVIAETLALRQELASLLGYESFAAYKLDDTMAKTPDNVSRLLETVWEKGVARANEEAADIAELIAAEGGNFKPEKWDWRHYAEKIRQQRFDFSDDDVKPYMQLDKMIEAAFAVATRLFGITFEEIRGVPLYHPDARLWRVKNPDGSHRALFIGDYFARPSKRSGAWMSALQSQSKLLGETPIVLNTMNFAKPPAGKPAFLSFDDARTLFHEFGHALHGMLSEVTYPSVSGTSVSRDFVELPSQLYEHWLTVPEVLNTYALHAETGKPMPKELLDKVLAAQTFNAGFETVEYTASALVDMAYHARKDAPEKPLEFEAKVLSDIRIPDAIAMRHRSPHFQHIFSGDGYAAGYYSYMWSEVMDADAFAAFEEAGDPFNAEIAEKLKTHIYSSGGTIDPEDAYKAFRGRLPTPDAMFRKRGLE</sequence>
<evidence type="ECO:0000256" key="1">
    <source>
        <dbReference type="ARBA" id="ARBA00006040"/>
    </source>
</evidence>
<dbReference type="InterPro" id="IPR024079">
    <property type="entry name" value="MetalloPept_cat_dom_sf"/>
</dbReference>
<evidence type="ECO:0000256" key="5">
    <source>
        <dbReference type="ARBA" id="ARBA00022833"/>
    </source>
</evidence>
<keyword evidence="4 7" id="KW-0378">Hydrolase</keyword>
<dbReference type="AlphaFoldDB" id="A0A6N1VKJ7"/>
<reference evidence="9 10" key="1">
    <citation type="submission" date="2020-06" db="EMBL/GenBank/DDBJ databases">
        <title>Oricola thermophila sp. nov. isolated from a tidal sediments.</title>
        <authorList>
            <person name="Kwon K.K."/>
            <person name="Yang S.-H."/>
            <person name="Park M.-J."/>
        </authorList>
    </citation>
    <scope>NUCLEOTIDE SEQUENCE [LARGE SCALE GENOMIC DNA]</scope>
    <source>
        <strain evidence="9 10">MEBiC13590</strain>
    </source>
</reference>
<dbReference type="RefSeq" id="WP_175277823.1">
    <property type="nucleotide sequence ID" value="NZ_CP054836.1"/>
</dbReference>
<evidence type="ECO:0000256" key="4">
    <source>
        <dbReference type="ARBA" id="ARBA00022801"/>
    </source>
</evidence>
<proteinExistence type="inferred from homology"/>
<dbReference type="PANTHER" id="PTHR43660:SF1">
    <property type="entry name" value="DIPEPTIDYL CARBOXYPEPTIDASE"/>
    <property type="match status" value="1"/>
</dbReference>
<dbReference type="GO" id="GO:0004180">
    <property type="term" value="F:carboxypeptidase activity"/>
    <property type="evidence" value="ECO:0007669"/>
    <property type="project" value="TreeGrafter"/>
</dbReference>
<dbReference type="InterPro" id="IPR024077">
    <property type="entry name" value="Neurolysin/TOP_dom2"/>
</dbReference>
<comment type="cofactor">
    <cofactor evidence="7">
        <name>Zn(2+)</name>
        <dbReference type="ChEBI" id="CHEBI:29105"/>
    </cofactor>
    <text evidence="7">Binds 1 zinc ion.</text>
</comment>
<keyword evidence="6 7" id="KW-0482">Metalloprotease</keyword>
<dbReference type="GO" id="GO:0005829">
    <property type="term" value="C:cytosol"/>
    <property type="evidence" value="ECO:0007669"/>
    <property type="project" value="UniProtKB-ARBA"/>
</dbReference>
<gene>
    <name evidence="9" type="ORF">HTY61_16475</name>
</gene>
<dbReference type="InterPro" id="IPR045090">
    <property type="entry name" value="Pept_M3A_M3B"/>
</dbReference>
<keyword evidence="10" id="KW-1185">Reference proteome</keyword>
<name>A0A6N1VKJ7_9HYPH</name>
<evidence type="ECO:0000256" key="3">
    <source>
        <dbReference type="ARBA" id="ARBA00022723"/>
    </source>
</evidence>
<accession>A0A6N1VKJ7</accession>
<dbReference type="GO" id="GO:0004222">
    <property type="term" value="F:metalloendopeptidase activity"/>
    <property type="evidence" value="ECO:0007669"/>
    <property type="project" value="InterPro"/>
</dbReference>
<organism evidence="9 10">
    <name type="scientific">Oricola thermophila</name>
    <dbReference type="NCBI Taxonomy" id="2742145"/>
    <lineage>
        <taxon>Bacteria</taxon>
        <taxon>Pseudomonadati</taxon>
        <taxon>Pseudomonadota</taxon>
        <taxon>Alphaproteobacteria</taxon>
        <taxon>Hyphomicrobiales</taxon>
        <taxon>Ahrensiaceae</taxon>
        <taxon>Oricola</taxon>
    </lineage>
</organism>
<evidence type="ECO:0000256" key="2">
    <source>
        <dbReference type="ARBA" id="ARBA00022670"/>
    </source>
</evidence>
<keyword evidence="2 7" id="KW-0645">Protease</keyword>
<keyword evidence="3 7" id="KW-0479">Metal-binding</keyword>
<dbReference type="FunFam" id="3.40.390.10:FF:000009">
    <property type="entry name" value="Oligopeptidase A"/>
    <property type="match status" value="1"/>
</dbReference>
<dbReference type="InterPro" id="IPR001567">
    <property type="entry name" value="Pept_M3A_M3B_dom"/>
</dbReference>